<comment type="cofactor">
    <cofactor evidence="2 17">
        <name>NAD(+)</name>
        <dbReference type="ChEBI" id="CHEBI:57540"/>
    </cofactor>
</comment>
<dbReference type="NCBIfam" id="TIGR01357">
    <property type="entry name" value="aroB"/>
    <property type="match status" value="1"/>
</dbReference>
<evidence type="ECO:0000256" key="11">
    <source>
        <dbReference type="ARBA" id="ARBA00022741"/>
    </source>
</evidence>
<gene>
    <name evidence="17" type="primary">aroB</name>
    <name evidence="20" type="ORF">SAMN05421790_101210</name>
</gene>
<dbReference type="Gene3D" id="3.40.50.1970">
    <property type="match status" value="1"/>
</dbReference>
<dbReference type="InterPro" id="IPR030960">
    <property type="entry name" value="DHQS/DOIS_N"/>
</dbReference>
<evidence type="ECO:0000256" key="7">
    <source>
        <dbReference type="ARBA" id="ARBA00017684"/>
    </source>
</evidence>
<dbReference type="Pfam" id="PF01761">
    <property type="entry name" value="DHQ_synthase"/>
    <property type="match status" value="1"/>
</dbReference>
<keyword evidence="16 17" id="KW-0170">Cobalt</keyword>
<keyword evidence="9 17" id="KW-0028">Amino-acid biosynthesis</keyword>
<evidence type="ECO:0000313" key="21">
    <source>
        <dbReference type="Proteomes" id="UP000186795"/>
    </source>
</evidence>
<keyword evidence="14 17" id="KW-0057">Aromatic amino acid biosynthesis</keyword>
<dbReference type="InterPro" id="IPR056179">
    <property type="entry name" value="DHQS_C"/>
</dbReference>
<keyword evidence="10 17" id="KW-0479">Metal-binding</keyword>
<evidence type="ECO:0000256" key="15">
    <source>
        <dbReference type="ARBA" id="ARBA00023239"/>
    </source>
</evidence>
<sequence length="367" mass="39910">MMKTLHVQIGEGSYPIHIGAGLHGRLPELLREIGWRRERRLMLVTDDQVGPLYGEDVKRVLTDHGFQAGCLTVPAGESSKKLSLLEEMVGDCIEAGLDRSGAILALGGGVVGDLAGFLAASYMRGIPFIQLPTTLLAHDSSVGGKVGVNHPLGKNMIGAFHQPSMVVFDVETLNTLPEREVASGYAEVVKHALIRDEAFVRWLEERVDSLRRLEPDSVSEAIWKGCAVKKEVVSRDEKESGWRAILNYGHTIGHALEAAAGYGVLTHGEAVAIGMVGEAMLAEEMGLCPPVSERTAHLLSAFGLPTRLTMEITDEELLERMRRDKKAKHGRLTFVLPRDIGCVDIIHGVEEPVIRQALNRLRGGGKG</sequence>
<comment type="catalytic activity">
    <reaction evidence="1 17">
        <text>7-phospho-2-dehydro-3-deoxy-D-arabino-heptonate = 3-dehydroquinate + phosphate</text>
        <dbReference type="Rhea" id="RHEA:21968"/>
        <dbReference type="ChEBI" id="CHEBI:32364"/>
        <dbReference type="ChEBI" id="CHEBI:43474"/>
        <dbReference type="ChEBI" id="CHEBI:58394"/>
        <dbReference type="EC" id="4.2.3.4"/>
    </reaction>
</comment>
<dbReference type="SUPFAM" id="SSF56796">
    <property type="entry name" value="Dehydroquinate synthase-like"/>
    <property type="match status" value="1"/>
</dbReference>
<evidence type="ECO:0000259" key="19">
    <source>
        <dbReference type="Pfam" id="PF24621"/>
    </source>
</evidence>
<feature type="binding site" evidence="17">
    <location>
        <position position="267"/>
    </location>
    <ligand>
        <name>Zn(2+)</name>
        <dbReference type="ChEBI" id="CHEBI:29105"/>
    </ligand>
</feature>
<dbReference type="Proteomes" id="UP000186795">
    <property type="component" value="Unassembled WGS sequence"/>
</dbReference>
<comment type="similarity">
    <text evidence="5 17">Belongs to the sugar phosphate cyclases superfamily. Dehydroquinate synthase family.</text>
</comment>
<feature type="domain" description="3-dehydroquinate synthase C-terminal" evidence="19">
    <location>
        <begin position="184"/>
        <end position="327"/>
    </location>
</feature>
<dbReference type="FunFam" id="3.40.50.1970:FF:000001">
    <property type="entry name" value="3-dehydroquinate synthase"/>
    <property type="match status" value="1"/>
</dbReference>
<protein>
    <recommendedName>
        <fullName evidence="7 17">3-dehydroquinate synthase</fullName>
        <shortName evidence="17">DHQS</shortName>
        <ecNumber evidence="6 17">4.2.3.4</ecNumber>
    </recommendedName>
</protein>
<dbReference type="PANTHER" id="PTHR43622">
    <property type="entry name" value="3-DEHYDROQUINATE SYNTHASE"/>
    <property type="match status" value="1"/>
</dbReference>
<proteinExistence type="inferred from homology"/>
<dbReference type="InterPro" id="IPR050071">
    <property type="entry name" value="Dehydroquinate_synthase"/>
</dbReference>
<feature type="binding site" evidence="17">
    <location>
        <begin position="133"/>
        <end position="134"/>
    </location>
    <ligand>
        <name>NAD(+)</name>
        <dbReference type="ChEBI" id="CHEBI:57540"/>
    </ligand>
</feature>
<accession>A0A1N7IPW2</accession>
<keyword evidence="11 17" id="KW-0547">Nucleotide-binding</keyword>
<dbReference type="Gene3D" id="1.20.1090.10">
    <property type="entry name" value="Dehydroquinate synthase-like - alpha domain"/>
    <property type="match status" value="1"/>
</dbReference>
<feature type="binding site" evidence="17">
    <location>
        <position position="154"/>
    </location>
    <ligand>
        <name>NAD(+)</name>
        <dbReference type="ChEBI" id="CHEBI:57540"/>
    </ligand>
</feature>
<dbReference type="HAMAP" id="MF_00110">
    <property type="entry name" value="DHQ_synthase"/>
    <property type="match status" value="1"/>
</dbReference>
<dbReference type="UniPathway" id="UPA00053">
    <property type="reaction ID" value="UER00085"/>
</dbReference>
<evidence type="ECO:0000256" key="2">
    <source>
        <dbReference type="ARBA" id="ARBA00001911"/>
    </source>
</evidence>
<dbReference type="AlphaFoldDB" id="A0A1N7IPW2"/>
<feature type="domain" description="3-dehydroquinate synthase N-terminal" evidence="18">
    <location>
        <begin position="71"/>
        <end position="182"/>
    </location>
</feature>
<evidence type="ECO:0000256" key="10">
    <source>
        <dbReference type="ARBA" id="ARBA00022723"/>
    </source>
</evidence>
<evidence type="ECO:0000256" key="6">
    <source>
        <dbReference type="ARBA" id="ARBA00013031"/>
    </source>
</evidence>
<comment type="pathway">
    <text evidence="4 17">Metabolic intermediate biosynthesis; chorismate biosynthesis; chorismate from D-erythrose 4-phosphate and phosphoenolpyruvate: step 2/7.</text>
</comment>
<comment type="caution">
    <text evidence="17">Lacks conserved residue(s) required for the propagation of feature annotation.</text>
</comment>
<evidence type="ECO:0000256" key="1">
    <source>
        <dbReference type="ARBA" id="ARBA00001393"/>
    </source>
</evidence>
<keyword evidence="13 17" id="KW-0520">NAD</keyword>
<dbReference type="CDD" id="cd08195">
    <property type="entry name" value="DHQS"/>
    <property type="match status" value="1"/>
</dbReference>
<dbReference type="GO" id="GO:0009073">
    <property type="term" value="P:aromatic amino acid family biosynthetic process"/>
    <property type="evidence" value="ECO:0007669"/>
    <property type="project" value="UniProtKB-KW"/>
</dbReference>
<dbReference type="GO" id="GO:0009423">
    <property type="term" value="P:chorismate biosynthetic process"/>
    <property type="evidence" value="ECO:0007669"/>
    <property type="project" value="UniProtKB-UniRule"/>
</dbReference>
<evidence type="ECO:0000256" key="17">
    <source>
        <dbReference type="HAMAP-Rule" id="MF_00110"/>
    </source>
</evidence>
<feature type="binding site" evidence="17">
    <location>
        <position position="187"/>
    </location>
    <ligand>
        <name>Zn(2+)</name>
        <dbReference type="ChEBI" id="CHEBI:29105"/>
    </ligand>
</feature>
<feature type="binding site" evidence="17">
    <location>
        <position position="250"/>
    </location>
    <ligand>
        <name>Zn(2+)</name>
        <dbReference type="ChEBI" id="CHEBI:29105"/>
    </ligand>
</feature>
<keyword evidence="12 17" id="KW-0862">Zinc</keyword>
<evidence type="ECO:0000256" key="8">
    <source>
        <dbReference type="ARBA" id="ARBA00022490"/>
    </source>
</evidence>
<name>A0A1N7IPW2_9BACL</name>
<evidence type="ECO:0000256" key="16">
    <source>
        <dbReference type="ARBA" id="ARBA00023285"/>
    </source>
</evidence>
<feature type="binding site" evidence="17">
    <location>
        <position position="145"/>
    </location>
    <ligand>
        <name>NAD(+)</name>
        <dbReference type="ChEBI" id="CHEBI:57540"/>
    </ligand>
</feature>
<feature type="binding site" evidence="17">
    <location>
        <begin position="109"/>
        <end position="113"/>
    </location>
    <ligand>
        <name>NAD(+)</name>
        <dbReference type="ChEBI" id="CHEBI:57540"/>
    </ligand>
</feature>
<organism evidence="20 21">
    <name type="scientific">Kroppenstedtia eburnea</name>
    <dbReference type="NCBI Taxonomy" id="714067"/>
    <lineage>
        <taxon>Bacteria</taxon>
        <taxon>Bacillati</taxon>
        <taxon>Bacillota</taxon>
        <taxon>Bacilli</taxon>
        <taxon>Bacillales</taxon>
        <taxon>Thermoactinomycetaceae</taxon>
        <taxon>Kroppenstedtia</taxon>
    </lineage>
</organism>
<dbReference type="InterPro" id="IPR030963">
    <property type="entry name" value="DHQ_synth_fam"/>
</dbReference>
<dbReference type="GO" id="GO:0008652">
    <property type="term" value="P:amino acid biosynthetic process"/>
    <property type="evidence" value="ECO:0007669"/>
    <property type="project" value="UniProtKB-KW"/>
</dbReference>
<evidence type="ECO:0000256" key="14">
    <source>
        <dbReference type="ARBA" id="ARBA00023141"/>
    </source>
</evidence>
<dbReference type="PANTHER" id="PTHR43622:SF7">
    <property type="entry name" value="3-DEHYDROQUINATE SYNTHASE, CHLOROPLASTIC"/>
    <property type="match status" value="1"/>
</dbReference>
<dbReference type="GO" id="GO:0003856">
    <property type="term" value="F:3-dehydroquinate synthase activity"/>
    <property type="evidence" value="ECO:0007669"/>
    <property type="project" value="UniProtKB-UniRule"/>
</dbReference>
<dbReference type="EMBL" id="FTOD01000001">
    <property type="protein sequence ID" value="SIS39119.1"/>
    <property type="molecule type" value="Genomic_DNA"/>
</dbReference>
<dbReference type="Pfam" id="PF24621">
    <property type="entry name" value="DHQS_C"/>
    <property type="match status" value="1"/>
</dbReference>
<dbReference type="GO" id="GO:0005737">
    <property type="term" value="C:cytoplasm"/>
    <property type="evidence" value="ECO:0007669"/>
    <property type="project" value="UniProtKB-SubCell"/>
</dbReference>
<dbReference type="GO" id="GO:0000166">
    <property type="term" value="F:nucleotide binding"/>
    <property type="evidence" value="ECO:0007669"/>
    <property type="project" value="UniProtKB-KW"/>
</dbReference>
<evidence type="ECO:0000256" key="9">
    <source>
        <dbReference type="ARBA" id="ARBA00022605"/>
    </source>
</evidence>
<comment type="subcellular location">
    <subcellularLocation>
        <location evidence="3 17">Cytoplasm</location>
    </subcellularLocation>
</comment>
<comment type="cofactor">
    <cofactor evidence="17">
        <name>Co(2+)</name>
        <dbReference type="ChEBI" id="CHEBI:48828"/>
    </cofactor>
    <cofactor evidence="17">
        <name>Zn(2+)</name>
        <dbReference type="ChEBI" id="CHEBI:29105"/>
    </cofactor>
    <text evidence="17">Binds 1 divalent metal cation per subunit. Can use either Co(2+) or Zn(2+).</text>
</comment>
<keyword evidence="8 17" id="KW-0963">Cytoplasm</keyword>
<evidence type="ECO:0000256" key="3">
    <source>
        <dbReference type="ARBA" id="ARBA00004496"/>
    </source>
</evidence>
<reference evidence="21" key="1">
    <citation type="submission" date="2017-01" db="EMBL/GenBank/DDBJ databases">
        <authorList>
            <person name="Varghese N."/>
            <person name="Submissions S."/>
        </authorList>
    </citation>
    <scope>NUCLEOTIDE SEQUENCE [LARGE SCALE GENOMIC DNA]</scope>
    <source>
        <strain evidence="21">DSM 45196</strain>
    </source>
</reference>
<evidence type="ECO:0000256" key="12">
    <source>
        <dbReference type="ARBA" id="ARBA00022833"/>
    </source>
</evidence>
<evidence type="ECO:0000256" key="4">
    <source>
        <dbReference type="ARBA" id="ARBA00004661"/>
    </source>
</evidence>
<evidence type="ECO:0000256" key="13">
    <source>
        <dbReference type="ARBA" id="ARBA00023027"/>
    </source>
</evidence>
<evidence type="ECO:0000259" key="18">
    <source>
        <dbReference type="Pfam" id="PF01761"/>
    </source>
</evidence>
<evidence type="ECO:0000256" key="5">
    <source>
        <dbReference type="ARBA" id="ARBA00005412"/>
    </source>
</evidence>
<feature type="binding site" evidence="17">
    <location>
        <begin position="172"/>
        <end position="175"/>
    </location>
    <ligand>
        <name>NAD(+)</name>
        <dbReference type="ChEBI" id="CHEBI:57540"/>
    </ligand>
</feature>
<dbReference type="EC" id="4.2.3.4" evidence="6 17"/>
<dbReference type="GO" id="GO:0046872">
    <property type="term" value="F:metal ion binding"/>
    <property type="evidence" value="ECO:0007669"/>
    <property type="project" value="UniProtKB-KW"/>
</dbReference>
<dbReference type="InterPro" id="IPR016037">
    <property type="entry name" value="DHQ_synth_AroB"/>
</dbReference>
<keyword evidence="21" id="KW-1185">Reference proteome</keyword>
<keyword evidence="15 17" id="KW-0456">Lyase</keyword>
<dbReference type="PIRSF" id="PIRSF001455">
    <property type="entry name" value="DHQ_synth"/>
    <property type="match status" value="1"/>
</dbReference>
<evidence type="ECO:0000313" key="20">
    <source>
        <dbReference type="EMBL" id="SIS39119.1"/>
    </source>
</evidence>
<comment type="function">
    <text evidence="17">Catalyzes the conversion of 3-deoxy-D-arabino-heptulosonate 7-phosphate (DAHP) to dehydroquinate (DHQ).</text>
</comment>